<dbReference type="InterPro" id="IPR046345">
    <property type="entry name" value="TraB_PrgY-like"/>
</dbReference>
<dbReference type="CDD" id="cd14726">
    <property type="entry name" value="TraB_PrgY-like"/>
    <property type="match status" value="1"/>
</dbReference>
<organism evidence="1 2">
    <name type="scientific">Salvia divinorum</name>
    <name type="common">Maria pastora</name>
    <name type="synonym">Diviner's sage</name>
    <dbReference type="NCBI Taxonomy" id="28513"/>
    <lineage>
        <taxon>Eukaryota</taxon>
        <taxon>Viridiplantae</taxon>
        <taxon>Streptophyta</taxon>
        <taxon>Embryophyta</taxon>
        <taxon>Tracheophyta</taxon>
        <taxon>Spermatophyta</taxon>
        <taxon>Magnoliopsida</taxon>
        <taxon>eudicotyledons</taxon>
        <taxon>Gunneridae</taxon>
        <taxon>Pentapetalae</taxon>
        <taxon>asterids</taxon>
        <taxon>lamiids</taxon>
        <taxon>Lamiales</taxon>
        <taxon>Lamiaceae</taxon>
        <taxon>Nepetoideae</taxon>
        <taxon>Mentheae</taxon>
        <taxon>Salviinae</taxon>
        <taxon>Salvia</taxon>
        <taxon>Salvia subgen. Calosphace</taxon>
    </lineage>
</organism>
<protein>
    <recommendedName>
        <fullName evidence="3">TraB domain-containing protein</fullName>
    </recommendedName>
</protein>
<evidence type="ECO:0000313" key="2">
    <source>
        <dbReference type="Proteomes" id="UP001567538"/>
    </source>
</evidence>
<accession>A0ABD1IAS1</accession>
<evidence type="ECO:0008006" key="3">
    <source>
        <dbReference type="Google" id="ProtNLM"/>
    </source>
</evidence>
<gene>
    <name evidence="1" type="ORF">AAHA92_01475</name>
</gene>
<dbReference type="PANTHER" id="PTHR21530">
    <property type="entry name" value="PHEROMONE SHUTDOWN PROTEIN"/>
    <property type="match status" value="1"/>
</dbReference>
<dbReference type="Proteomes" id="UP001567538">
    <property type="component" value="Unassembled WGS sequence"/>
</dbReference>
<sequence length="338" mass="38312">MYGANRLNSANRLVALYTAAANSRRLLSSTAATVETGRIVDLRNKYERKLRKKVPLENVVTLTCESAADGGACDVCVIGSDHKSPKSWAEVKAVMQYVKPEVLFFLELCPSRSHALTPDQIEIPTLQEMVHMWKNNESLYSILFKRYVAKLYIKYDVVPGGDFRMAYMEATKYGAKVILGDRPVEITTLRYWANTSLWQLYQNLRRPPSLILPEDLAEKLDEGEKTGTVDADTMKQFICELTKQDPVGSEIEIHERDQYMSSKLLEVARQHKSVVAVVGKMHVLGIQNNWKLHVEVEQLLNVPLRTKMLRIAARVAQVAYIYGAYLCIEKMVQVGSQL</sequence>
<proteinExistence type="predicted"/>
<dbReference type="EMBL" id="JBEAFC010000002">
    <property type="protein sequence ID" value="KAL1565791.1"/>
    <property type="molecule type" value="Genomic_DNA"/>
</dbReference>
<name>A0ABD1IAS1_SALDI</name>
<dbReference type="AlphaFoldDB" id="A0ABD1IAS1"/>
<dbReference type="Pfam" id="PF01963">
    <property type="entry name" value="TraB_PrgY_gumN"/>
    <property type="match status" value="1"/>
</dbReference>
<reference evidence="1 2" key="1">
    <citation type="submission" date="2024-06" db="EMBL/GenBank/DDBJ databases">
        <title>A chromosome level genome sequence of Diviner's sage (Salvia divinorum).</title>
        <authorList>
            <person name="Ford S.A."/>
            <person name="Ro D.-K."/>
            <person name="Ness R.W."/>
            <person name="Phillips M.A."/>
        </authorList>
    </citation>
    <scope>NUCLEOTIDE SEQUENCE [LARGE SCALE GENOMIC DNA]</scope>
    <source>
        <strain evidence="1">SAF-2024a</strain>
        <tissue evidence="1">Leaf</tissue>
    </source>
</reference>
<evidence type="ECO:0000313" key="1">
    <source>
        <dbReference type="EMBL" id="KAL1565791.1"/>
    </source>
</evidence>
<dbReference type="PANTHER" id="PTHR21530:SF7">
    <property type="entry name" value="TRAB DOMAIN-CONTAINING PROTEIN"/>
    <property type="match status" value="1"/>
</dbReference>
<keyword evidence="2" id="KW-1185">Reference proteome</keyword>
<comment type="caution">
    <text evidence="1">The sequence shown here is derived from an EMBL/GenBank/DDBJ whole genome shotgun (WGS) entry which is preliminary data.</text>
</comment>
<dbReference type="InterPro" id="IPR002816">
    <property type="entry name" value="TraB/PrgY/GumN_fam"/>
</dbReference>